<dbReference type="PROSITE" id="PS00092">
    <property type="entry name" value="N6_MTASE"/>
    <property type="match status" value="1"/>
</dbReference>
<reference evidence="6 7" key="1">
    <citation type="journal article" date="2017" name="Nat. Commun.">
        <title>'ARMAN' archaea depend on association with euryarchaeal host in culture and in situ.</title>
        <authorList>
            <person name="Golyshina O."/>
            <person name="Toshchakov S."/>
            <person name="Makarova K."/>
            <person name="Gavrilov S."/>
            <person name="Korzhenkov A."/>
            <person name="La Cono V."/>
            <person name="Arcadi E."/>
            <person name="Nechitaylo T."/>
            <person name="Ferrer M."/>
            <person name="Kublanov I."/>
            <person name="Wolf Y."/>
            <person name="Yakimov M."/>
            <person name="Golyshin P."/>
            <person name="Slesarev A."/>
            <person name="Kozyavkin S."/>
        </authorList>
    </citation>
    <scope>NUCLEOTIDE SEQUENCE [LARGE SCALE GENOMIC DNA]</scope>
    <source>
        <strain evidence="6 7">Mia14</strain>
    </source>
</reference>
<protein>
    <submittedName>
        <fullName evidence="6">Type III restriction-modification enzyme subunit M</fullName>
    </submittedName>
</protein>
<dbReference type="Gene3D" id="3.40.50.150">
    <property type="entry name" value="Vaccinia Virus protein VP39"/>
    <property type="match status" value="1"/>
</dbReference>
<dbReference type="InterPro" id="IPR002052">
    <property type="entry name" value="DNA_methylase_N6_adenine_CS"/>
</dbReference>
<keyword evidence="7" id="KW-1185">Reference proteome</keyword>
<dbReference type="GO" id="GO:0008170">
    <property type="term" value="F:N-methyltransferase activity"/>
    <property type="evidence" value="ECO:0007669"/>
    <property type="project" value="InterPro"/>
</dbReference>
<dbReference type="InterPro" id="IPR029063">
    <property type="entry name" value="SAM-dependent_MTases_sf"/>
</dbReference>
<dbReference type="PRINTS" id="PR00506">
    <property type="entry name" value="D21N6MTFRASE"/>
</dbReference>
<evidence type="ECO:0000313" key="6">
    <source>
        <dbReference type="EMBL" id="ASI13767.1"/>
    </source>
</evidence>
<evidence type="ECO:0000256" key="1">
    <source>
        <dbReference type="ARBA" id="ARBA00006594"/>
    </source>
</evidence>
<dbReference type="RefSeq" id="WP_124216878.1">
    <property type="nucleotide sequence ID" value="NZ_CP019964.1"/>
</dbReference>
<dbReference type="GO" id="GO:0005737">
    <property type="term" value="C:cytoplasm"/>
    <property type="evidence" value="ECO:0007669"/>
    <property type="project" value="TreeGrafter"/>
</dbReference>
<dbReference type="EMBL" id="CP019964">
    <property type="protein sequence ID" value="ASI13767.1"/>
    <property type="molecule type" value="Genomic_DNA"/>
</dbReference>
<keyword evidence="2" id="KW-0489">Methyltransferase</keyword>
<dbReference type="InterPro" id="IPR002941">
    <property type="entry name" value="DNA_methylase_N4/N6"/>
</dbReference>
<dbReference type="GeneID" id="38419836"/>
<keyword evidence="3" id="KW-0808">Transferase</keyword>
<keyword evidence="4" id="KW-0949">S-adenosyl-L-methionine</keyword>
<evidence type="ECO:0000256" key="4">
    <source>
        <dbReference type="ARBA" id="ARBA00022691"/>
    </source>
</evidence>
<evidence type="ECO:0000313" key="7">
    <source>
        <dbReference type="Proteomes" id="UP000197679"/>
    </source>
</evidence>
<feature type="domain" description="DNA methylase N-4/N-6" evidence="5">
    <location>
        <begin position="92"/>
        <end position="396"/>
    </location>
</feature>
<accession>A0A218NMT7</accession>
<dbReference type="PANTHER" id="PTHR13370:SF24">
    <property type="entry name" value="TYPE III RESTRICTION-MODIFICATION ENZYME STYLTI MOD SUBUNIT"/>
    <property type="match status" value="1"/>
</dbReference>
<dbReference type="Proteomes" id="UP000197679">
    <property type="component" value="Chromosome"/>
</dbReference>
<dbReference type="GO" id="GO:0003677">
    <property type="term" value="F:DNA binding"/>
    <property type="evidence" value="ECO:0007669"/>
    <property type="project" value="InterPro"/>
</dbReference>
<sequence length="680" mass="79056">MEKDEKYVELLWHDKYKKMEISHMTPIDYPNLPFQVVETVNKPRSKGGVNASLFPEDKWPENYPKDWRNKLIWGDNKLVMSSLLKQGWAGKINLIYIDPPFYTGSNFSFKTKVDDSEIEKEPSIIEKRAYNDTWSGGIASYLKYMYNRLSLMKELLVENGTIWIHLDEHIGHYVKVMMDEIFGYDNYINQIVWRKTNSPKAQSIGFGNQYDMIFIYGKNKQLININPVYKTPNEDYLRSFVYDDGDGKGPYQTTALIAGGTQRTVGRKVFEFRGITAPWLYSQENLEMFWNEGKIYKTKNGGYRLKVYLKDTHGQIVSDIWVDKEVNPLQGQSQEFLQFDTQKPESLLKRIILSSSSPGDLVADFFCGSGTTLAVAEKLGRRWIGSDLSKYAIQVTRKRLLDIHNSKDLMDEKKDKYGKPARPFELWNIGNYELAYWKENPQDYLSFMIKLYEANPLNGFRYIHASKGPRAVHIGSSNSPVSMDEIRNFITECINNNFKEADVLGWEWNYEVNDLAKKLAEKEGLDLRLIQIPNVNELKSVLADSDFDLKLLKIPDQVIKKNLIPSVKFNELAYLGISKVISDKELTLKIEDFNLNPSPDVLEALKNLKDSRQLIDYWAVDWDFKGDTFHNQWQSYRTKKDLKVEYEANHKYEEKGEYQVMVKVVDVFGNDTNKIIKVKI</sequence>
<dbReference type="Pfam" id="PF01555">
    <property type="entry name" value="N6_N4_Mtase"/>
    <property type="match status" value="1"/>
</dbReference>
<proteinExistence type="inferred from homology"/>
<dbReference type="GO" id="GO:0032259">
    <property type="term" value="P:methylation"/>
    <property type="evidence" value="ECO:0007669"/>
    <property type="project" value="UniProtKB-KW"/>
</dbReference>
<evidence type="ECO:0000256" key="3">
    <source>
        <dbReference type="ARBA" id="ARBA00022679"/>
    </source>
</evidence>
<gene>
    <name evidence="6" type="ORF">Mia14_0449</name>
</gene>
<evidence type="ECO:0000259" key="5">
    <source>
        <dbReference type="Pfam" id="PF01555"/>
    </source>
</evidence>
<comment type="similarity">
    <text evidence="1">Belongs to the N(4)/N(6)-methyltransferase family.</text>
</comment>
<evidence type="ECO:0000256" key="2">
    <source>
        <dbReference type="ARBA" id="ARBA00022603"/>
    </source>
</evidence>
<dbReference type="AlphaFoldDB" id="A0A218NMT7"/>
<dbReference type="PANTHER" id="PTHR13370">
    <property type="entry name" value="RNA METHYLASE-RELATED"/>
    <property type="match status" value="1"/>
</dbReference>
<dbReference type="SUPFAM" id="SSF53335">
    <property type="entry name" value="S-adenosyl-L-methionine-dependent methyltransferases"/>
    <property type="match status" value="1"/>
</dbReference>
<dbReference type="KEGG" id="marh:Mia14_0449"/>
<dbReference type="OrthoDB" id="57527at2157"/>
<name>A0A218NMT7_9ARCH</name>
<organism evidence="6 7">
    <name type="scientific">Candidatus Mancarchaeum acidiphilum</name>
    <dbReference type="NCBI Taxonomy" id="1920749"/>
    <lineage>
        <taxon>Archaea</taxon>
        <taxon>Candidatus Micrarchaeota</taxon>
        <taxon>Candidatus Mancarchaeum</taxon>
    </lineage>
</organism>
<dbReference type="InterPro" id="IPR002295">
    <property type="entry name" value="N4/N6-MTase_EcoPI_Mod-like"/>
</dbReference>
<dbReference type="REBASE" id="210409">
    <property type="entry name" value="M.Mar14ORF449P"/>
</dbReference>